<keyword evidence="5" id="KW-1185">Reference proteome</keyword>
<proteinExistence type="inferred from homology"/>
<dbReference type="InterPro" id="IPR051317">
    <property type="entry name" value="Gfo/Idh/MocA_oxidoreduct"/>
</dbReference>
<feature type="domain" description="GFO/IDH/MocA-like oxidoreductase" evidence="3">
    <location>
        <begin position="6"/>
        <end position="124"/>
    </location>
</feature>
<dbReference type="EMBL" id="JAAVJR010000769">
    <property type="protein sequence ID" value="NJW55065.1"/>
    <property type="molecule type" value="Genomic_DNA"/>
</dbReference>
<reference evidence="4 5" key="1">
    <citation type="submission" date="2020-03" db="EMBL/GenBank/DDBJ databases">
        <title>Salinimicrobium sp. nov, isolated from SCS.</title>
        <authorList>
            <person name="Cao W.R."/>
        </authorList>
    </citation>
    <scope>NUCLEOTIDE SEQUENCE [LARGE SCALE GENOMIC DNA]</scope>
    <source>
        <strain evidence="5">J15B91</strain>
    </source>
</reference>
<evidence type="ECO:0000256" key="2">
    <source>
        <dbReference type="ARBA" id="ARBA00023002"/>
    </source>
</evidence>
<evidence type="ECO:0000313" key="4">
    <source>
        <dbReference type="EMBL" id="NJW55065.1"/>
    </source>
</evidence>
<dbReference type="Pfam" id="PF22725">
    <property type="entry name" value="GFO_IDH_MocA_C3"/>
    <property type="match status" value="1"/>
</dbReference>
<gene>
    <name evidence="4" type="ORF">HC175_19315</name>
</gene>
<comment type="similarity">
    <text evidence="1">Belongs to the Gfo/Idh/MocA family.</text>
</comment>
<protein>
    <submittedName>
        <fullName evidence="4">Oxidoreductase</fullName>
    </submittedName>
</protein>
<dbReference type="PANTHER" id="PTHR43708:SF5">
    <property type="entry name" value="CONSERVED EXPRESSED OXIDOREDUCTASE (EUROFUNG)-RELATED"/>
    <property type="match status" value="1"/>
</dbReference>
<sequence length="140" mass="16156">RWDSDYRTVKKLIEKDFLGRVVEYEAHFDRFRNEIKPGWKEEKELPGSGILYDLGSHLIDQALHLFGLPKEVFADIRMQRDNAQVPDNFELLLFYPQLKVTLKAGTLVKEKVPTYSVHGTKGSFVKYGADVQEEALKNGE</sequence>
<comment type="caution">
    <text evidence="4">The sequence shown here is derived from an EMBL/GenBank/DDBJ whole genome shotgun (WGS) entry which is preliminary data.</text>
</comment>
<evidence type="ECO:0000259" key="3">
    <source>
        <dbReference type="Pfam" id="PF22725"/>
    </source>
</evidence>
<feature type="non-terminal residue" evidence="4">
    <location>
        <position position="1"/>
    </location>
</feature>
<name>A0ABX1D3Y0_9FLAO</name>
<organism evidence="4 5">
    <name type="scientific">Salinimicrobium oceani</name>
    <dbReference type="NCBI Taxonomy" id="2722702"/>
    <lineage>
        <taxon>Bacteria</taxon>
        <taxon>Pseudomonadati</taxon>
        <taxon>Bacteroidota</taxon>
        <taxon>Flavobacteriia</taxon>
        <taxon>Flavobacteriales</taxon>
        <taxon>Flavobacteriaceae</taxon>
        <taxon>Salinimicrobium</taxon>
    </lineage>
</organism>
<evidence type="ECO:0000256" key="1">
    <source>
        <dbReference type="ARBA" id="ARBA00010928"/>
    </source>
</evidence>
<dbReference type="InterPro" id="IPR055170">
    <property type="entry name" value="GFO_IDH_MocA-like_dom"/>
</dbReference>
<accession>A0ABX1D3Y0</accession>
<evidence type="ECO:0000313" key="5">
    <source>
        <dbReference type="Proteomes" id="UP000703674"/>
    </source>
</evidence>
<dbReference type="PANTHER" id="PTHR43708">
    <property type="entry name" value="CONSERVED EXPRESSED OXIDOREDUCTASE (EUROFUNG)"/>
    <property type="match status" value="1"/>
</dbReference>
<keyword evidence="2" id="KW-0560">Oxidoreductase</keyword>
<dbReference type="RefSeq" id="WP_235942694.1">
    <property type="nucleotide sequence ID" value="NZ_JAAVJR010000769.1"/>
</dbReference>
<dbReference type="SUPFAM" id="SSF55347">
    <property type="entry name" value="Glyceraldehyde-3-phosphate dehydrogenase-like, C-terminal domain"/>
    <property type="match status" value="1"/>
</dbReference>
<dbReference type="Proteomes" id="UP000703674">
    <property type="component" value="Unassembled WGS sequence"/>
</dbReference>
<dbReference type="Gene3D" id="3.30.360.10">
    <property type="entry name" value="Dihydrodipicolinate Reductase, domain 2"/>
    <property type="match status" value="1"/>
</dbReference>
<feature type="non-terminal residue" evidence="4">
    <location>
        <position position="140"/>
    </location>
</feature>